<accession>A0ABT0D6Z1</accession>
<dbReference type="Proteomes" id="UP001203284">
    <property type="component" value="Unassembled WGS sequence"/>
</dbReference>
<proteinExistence type="predicted"/>
<keyword evidence="2" id="KW-1185">Reference proteome</keyword>
<reference evidence="1 2" key="1">
    <citation type="submission" date="2022-04" db="EMBL/GenBank/DDBJ databases">
        <authorList>
            <person name="Grouzdev D.S."/>
            <person name="Pantiukh K.S."/>
            <person name="Krutkina M.S."/>
        </authorList>
    </citation>
    <scope>NUCLEOTIDE SEQUENCE [LARGE SCALE GENOMIC DNA]</scope>
    <source>
        <strain evidence="1 2">6x-1</strain>
    </source>
</reference>
<evidence type="ECO:0000313" key="2">
    <source>
        <dbReference type="Proteomes" id="UP001203284"/>
    </source>
</evidence>
<sequence>MVKAAEDVGKWFDDYHKMVNDPGAAIGLPGQRRPVPGFGPDIAPASNYLPRVYDHNKLDAALRRLGHDGVSGVFAAAMRQMQPELDEKALKGISRGIVKNIRSVSRDMDTFRASQSLFSGDLEGLKMLLKDIPDLDPEDAEAVIAQMTKPIDKGVVSRAKHRVLLDEGLRVHLPDGTVTTFGDLFLEQDVGKLMASYNRAMSGQVALAQAVVEKVVDGERILLIDGLAGPGKLEHYLQKIAAVGDDMGVPQTAVKAGQRDIEYLHKSTAGVPLYDQSTWWAQVLRLFREYGMARVGGQLGFAQAPEIGAIFTAGTKAALAGFPNLRVLIRDTKTGKLKDGLAQEIEACFGRGAERLRTAGDWRLSTEAEWGHAFETSPFMQRVEKVLGVAKRVTMEISGLNALNTFLHRWSTSAILHWFSRAANGEVRVSTQRLRAMGLTDDMTARALQQMRTYRTLEEGSTFKLTRLTSTSGTTLRPALTSNMRCTCAAPA</sequence>
<protein>
    <submittedName>
        <fullName evidence="1">Uncharacterized protein</fullName>
    </submittedName>
</protein>
<name>A0ABT0D6Z1_9HYPH</name>
<dbReference type="EMBL" id="JALKCH010000001">
    <property type="protein sequence ID" value="MCK0195711.1"/>
    <property type="molecule type" value="Genomic_DNA"/>
</dbReference>
<gene>
    <name evidence="1" type="ORF">MWN34_02175</name>
</gene>
<dbReference type="RefSeq" id="WP_247026099.1">
    <property type="nucleotide sequence ID" value="NZ_JALKCH010000001.1"/>
</dbReference>
<organism evidence="1 2">
    <name type="scientific">Ancylobacter crimeensis</name>
    <dbReference type="NCBI Taxonomy" id="2579147"/>
    <lineage>
        <taxon>Bacteria</taxon>
        <taxon>Pseudomonadati</taxon>
        <taxon>Pseudomonadota</taxon>
        <taxon>Alphaproteobacteria</taxon>
        <taxon>Hyphomicrobiales</taxon>
        <taxon>Xanthobacteraceae</taxon>
        <taxon>Ancylobacter</taxon>
    </lineage>
</organism>
<comment type="caution">
    <text evidence="1">The sequence shown here is derived from an EMBL/GenBank/DDBJ whole genome shotgun (WGS) entry which is preliminary data.</text>
</comment>
<evidence type="ECO:0000313" key="1">
    <source>
        <dbReference type="EMBL" id="MCK0195711.1"/>
    </source>
</evidence>